<dbReference type="InterPro" id="IPR002299">
    <property type="entry name" value="Porin_Neis"/>
</dbReference>
<dbReference type="InterPro" id="IPR050298">
    <property type="entry name" value="Gram-neg_bact_OMP"/>
</dbReference>
<dbReference type="GO" id="GO:0015288">
    <property type="term" value="F:porin activity"/>
    <property type="evidence" value="ECO:0007669"/>
    <property type="project" value="UniProtKB-KW"/>
</dbReference>
<feature type="chain" id="PRO_5032666026" evidence="11">
    <location>
        <begin position="21"/>
        <end position="315"/>
    </location>
</feature>
<dbReference type="EMBL" id="JABAIM010000001">
    <property type="protein sequence ID" value="NLR74404.1"/>
    <property type="molecule type" value="Genomic_DNA"/>
</dbReference>
<feature type="domain" description="Porin" evidence="12">
    <location>
        <begin position="8"/>
        <end position="296"/>
    </location>
</feature>
<evidence type="ECO:0000256" key="7">
    <source>
        <dbReference type="ARBA" id="ARBA00023065"/>
    </source>
</evidence>
<keyword evidence="6 11" id="KW-0732">Signal</keyword>
<evidence type="ECO:0000256" key="6">
    <source>
        <dbReference type="ARBA" id="ARBA00022729"/>
    </source>
</evidence>
<evidence type="ECO:0000256" key="8">
    <source>
        <dbReference type="ARBA" id="ARBA00023114"/>
    </source>
</evidence>
<dbReference type="InterPro" id="IPR033900">
    <property type="entry name" value="Gram_neg_porin_domain"/>
</dbReference>
<proteinExistence type="predicted"/>
<protein>
    <submittedName>
        <fullName evidence="13">Porin</fullName>
    </submittedName>
</protein>
<keyword evidence="9" id="KW-0472">Membrane</keyword>
<dbReference type="InterPro" id="IPR023614">
    <property type="entry name" value="Porin_dom_sf"/>
</dbReference>
<evidence type="ECO:0000313" key="14">
    <source>
        <dbReference type="Proteomes" id="UP000587991"/>
    </source>
</evidence>
<feature type="signal peptide" evidence="11">
    <location>
        <begin position="1"/>
        <end position="20"/>
    </location>
</feature>
<name>A0A847S3S1_9NEIS</name>
<evidence type="ECO:0000259" key="12">
    <source>
        <dbReference type="Pfam" id="PF13609"/>
    </source>
</evidence>
<dbReference type="RefSeq" id="WP_168876021.1">
    <property type="nucleotide sequence ID" value="NZ_JABAIM010000001.1"/>
</dbReference>
<dbReference type="GO" id="GO:0046930">
    <property type="term" value="C:pore complex"/>
    <property type="evidence" value="ECO:0007669"/>
    <property type="project" value="UniProtKB-KW"/>
</dbReference>
<dbReference type="InterPro" id="IPR001702">
    <property type="entry name" value="Porin_Gram-ve"/>
</dbReference>
<evidence type="ECO:0000313" key="13">
    <source>
        <dbReference type="EMBL" id="NLR74404.1"/>
    </source>
</evidence>
<comment type="subunit">
    <text evidence="2">Homotrimer.</text>
</comment>
<evidence type="ECO:0000256" key="2">
    <source>
        <dbReference type="ARBA" id="ARBA00011233"/>
    </source>
</evidence>
<keyword evidence="10" id="KW-0998">Cell outer membrane</keyword>
<dbReference type="PRINTS" id="PR00182">
    <property type="entry name" value="ECOLNEIPORIN"/>
</dbReference>
<keyword evidence="3" id="KW-0813">Transport</keyword>
<comment type="caution">
    <text evidence="13">The sequence shown here is derived from an EMBL/GenBank/DDBJ whole genome shotgun (WGS) entry which is preliminary data.</text>
</comment>
<evidence type="ECO:0000256" key="10">
    <source>
        <dbReference type="ARBA" id="ARBA00023237"/>
    </source>
</evidence>
<dbReference type="PANTHER" id="PTHR34501:SF9">
    <property type="entry name" value="MAJOR OUTER MEMBRANE PROTEIN P.IA"/>
    <property type="match status" value="1"/>
</dbReference>
<dbReference type="AlphaFoldDB" id="A0A847S3S1"/>
<dbReference type="PANTHER" id="PTHR34501">
    <property type="entry name" value="PROTEIN YDDL-RELATED"/>
    <property type="match status" value="1"/>
</dbReference>
<dbReference type="CDD" id="cd00342">
    <property type="entry name" value="gram_neg_porins"/>
    <property type="match status" value="1"/>
</dbReference>
<keyword evidence="14" id="KW-1185">Reference proteome</keyword>
<evidence type="ECO:0000256" key="5">
    <source>
        <dbReference type="ARBA" id="ARBA00022692"/>
    </source>
</evidence>
<sequence>MKKTYLSAVIMGLASVGALADSGNVTISGKVEGGLHIEHAVGGVTQNKIDDAGSELNFSGSEDLGNGMKAIWQVNSDLRIDGSSGAGTLASGDTFVGLAGNFGALKIGKGINAFGDGYFKGGWYVYDRGLDYDSVSSGSNKGAVKYEFPAMGGFTAALSWAAGEDKTTTARATDAWAMSANYAGSNWGVHFGYNAQKNASSGRNSNTNLAAKITPVDNFTIGAEYNLGRLAGSSVKQKSFGLYADYQTGRLHFRGLVIRTKNHSNVDGKNNRVWGLGMSYDLSKRTAFFAEYKREKINTNSEASRDLFIGLSHSF</sequence>
<dbReference type="GO" id="GO:0034220">
    <property type="term" value="P:monoatomic ion transmembrane transport"/>
    <property type="evidence" value="ECO:0007669"/>
    <property type="project" value="InterPro"/>
</dbReference>
<keyword evidence="4" id="KW-1134">Transmembrane beta strand</keyword>
<reference evidence="13 14" key="1">
    <citation type="submission" date="2020-04" db="EMBL/GenBank/DDBJ databases">
        <title>Draft genome of Leeia sp. IMCC25680.</title>
        <authorList>
            <person name="Song J."/>
            <person name="Cho J.-C."/>
        </authorList>
    </citation>
    <scope>NUCLEOTIDE SEQUENCE [LARGE SCALE GENOMIC DNA]</scope>
    <source>
        <strain evidence="13 14">IMCC25680</strain>
    </source>
</reference>
<comment type="subcellular location">
    <subcellularLocation>
        <location evidence="1">Cell outer membrane</location>
        <topology evidence="1">Multi-pass membrane protein</topology>
    </subcellularLocation>
</comment>
<keyword evidence="8" id="KW-0626">Porin</keyword>
<evidence type="ECO:0000256" key="3">
    <source>
        <dbReference type="ARBA" id="ARBA00022448"/>
    </source>
</evidence>
<dbReference type="Proteomes" id="UP000587991">
    <property type="component" value="Unassembled WGS sequence"/>
</dbReference>
<gene>
    <name evidence="13" type="ORF">HF682_04450</name>
</gene>
<evidence type="ECO:0000256" key="1">
    <source>
        <dbReference type="ARBA" id="ARBA00004571"/>
    </source>
</evidence>
<accession>A0A847S3S1</accession>
<dbReference type="GO" id="GO:0009279">
    <property type="term" value="C:cell outer membrane"/>
    <property type="evidence" value="ECO:0007669"/>
    <property type="project" value="UniProtKB-SubCell"/>
</dbReference>
<keyword evidence="7" id="KW-0406">Ion transport</keyword>
<organism evidence="13 14">
    <name type="scientific">Leeia aquatica</name>
    <dbReference type="NCBI Taxonomy" id="2725557"/>
    <lineage>
        <taxon>Bacteria</taxon>
        <taxon>Pseudomonadati</taxon>
        <taxon>Pseudomonadota</taxon>
        <taxon>Betaproteobacteria</taxon>
        <taxon>Neisseriales</taxon>
        <taxon>Leeiaceae</taxon>
        <taxon>Leeia</taxon>
    </lineage>
</organism>
<evidence type="ECO:0000256" key="11">
    <source>
        <dbReference type="SAM" id="SignalP"/>
    </source>
</evidence>
<keyword evidence="5" id="KW-0812">Transmembrane</keyword>
<evidence type="ECO:0000256" key="9">
    <source>
        <dbReference type="ARBA" id="ARBA00023136"/>
    </source>
</evidence>
<dbReference type="PRINTS" id="PR00184">
    <property type="entry name" value="NEISSPPORIN"/>
</dbReference>
<dbReference type="SUPFAM" id="SSF56935">
    <property type="entry name" value="Porins"/>
    <property type="match status" value="1"/>
</dbReference>
<dbReference type="Gene3D" id="2.40.160.10">
    <property type="entry name" value="Porin"/>
    <property type="match status" value="1"/>
</dbReference>
<evidence type="ECO:0000256" key="4">
    <source>
        <dbReference type="ARBA" id="ARBA00022452"/>
    </source>
</evidence>
<dbReference type="Pfam" id="PF13609">
    <property type="entry name" value="Porin_4"/>
    <property type="match status" value="1"/>
</dbReference>